<dbReference type="PANTHER" id="PTHR43085">
    <property type="entry name" value="HEXOKINASE FAMILY MEMBER"/>
    <property type="match status" value="1"/>
</dbReference>
<organism evidence="7 8">
    <name type="scientific">Bowmanella denitrificans</name>
    <dbReference type="NCBI Taxonomy" id="366582"/>
    <lineage>
        <taxon>Bacteria</taxon>
        <taxon>Pseudomonadati</taxon>
        <taxon>Pseudomonadota</taxon>
        <taxon>Gammaproteobacteria</taxon>
        <taxon>Alteromonadales</taxon>
        <taxon>Alteromonadaceae</taxon>
        <taxon>Bowmanella</taxon>
    </lineage>
</organism>
<dbReference type="Proteomes" id="UP001501757">
    <property type="component" value="Unassembled WGS sequence"/>
</dbReference>
<evidence type="ECO:0000256" key="5">
    <source>
        <dbReference type="ARBA" id="ARBA00022840"/>
    </source>
</evidence>
<dbReference type="InterPro" id="IPR002173">
    <property type="entry name" value="Carboh/pur_kinase_PfkB_CS"/>
</dbReference>
<dbReference type="PROSITE" id="PS00584">
    <property type="entry name" value="PFKB_KINASES_2"/>
    <property type="match status" value="1"/>
</dbReference>
<dbReference type="InterPro" id="IPR029056">
    <property type="entry name" value="Ribokinase-like"/>
</dbReference>
<accession>A0ABP3G9S2</accession>
<dbReference type="PANTHER" id="PTHR43085:SF1">
    <property type="entry name" value="PSEUDOURIDINE KINASE-RELATED"/>
    <property type="match status" value="1"/>
</dbReference>
<sequence>MKKILCFGEALIDFLHIGATRQGPLTLPEFRQYPGGAPANAAVAVARLGGQAFFAGQVGQDPFGEFLADALIQYGVDTRFLLKHPQAKTALAFVMLDESGDRSFSFHRHDTADVILEKHQVHSDWFSGDSILHFCSNTLTTRHIAECTSHIVDCARRAGNLVSFDVNLRHNLWASGEADRVLVNNLVTKSDLVKFSRDELEYLANGNCQDYIAHCLTEQCQLLLVTDGANRIDYFTANQQGSIQPPKVKAVDTTAGGDAFIGGFLYALGCFDQVTDVFANASELESLLLFATHCGAYAVTQPGAFPALPDLACIQARLAEHGHPASAFNPLLFRSPV</sequence>
<protein>
    <submittedName>
        <fullName evidence="7">Carbohydrate kinase</fullName>
    </submittedName>
</protein>
<dbReference type="Pfam" id="PF00294">
    <property type="entry name" value="PfkB"/>
    <property type="match status" value="1"/>
</dbReference>
<evidence type="ECO:0000259" key="6">
    <source>
        <dbReference type="Pfam" id="PF00294"/>
    </source>
</evidence>
<proteinExistence type="inferred from homology"/>
<dbReference type="Gene3D" id="3.40.1190.20">
    <property type="match status" value="1"/>
</dbReference>
<evidence type="ECO:0000313" key="7">
    <source>
        <dbReference type="EMBL" id="GAA0340311.1"/>
    </source>
</evidence>
<keyword evidence="3" id="KW-0547">Nucleotide-binding</keyword>
<evidence type="ECO:0000256" key="3">
    <source>
        <dbReference type="ARBA" id="ARBA00022741"/>
    </source>
</evidence>
<reference evidence="8" key="1">
    <citation type="journal article" date="2019" name="Int. J. Syst. Evol. Microbiol.">
        <title>The Global Catalogue of Microorganisms (GCM) 10K type strain sequencing project: providing services to taxonomists for standard genome sequencing and annotation.</title>
        <authorList>
            <consortium name="The Broad Institute Genomics Platform"/>
            <consortium name="The Broad Institute Genome Sequencing Center for Infectious Disease"/>
            <person name="Wu L."/>
            <person name="Ma J."/>
        </authorList>
    </citation>
    <scope>NUCLEOTIDE SEQUENCE [LARGE SCALE GENOMIC DNA]</scope>
    <source>
        <strain evidence="8">JCM 13378</strain>
    </source>
</reference>
<feature type="domain" description="Carbohydrate kinase PfkB" evidence="6">
    <location>
        <begin position="1"/>
        <end position="309"/>
    </location>
</feature>
<dbReference type="GO" id="GO:0016301">
    <property type="term" value="F:kinase activity"/>
    <property type="evidence" value="ECO:0007669"/>
    <property type="project" value="UniProtKB-KW"/>
</dbReference>
<evidence type="ECO:0000256" key="4">
    <source>
        <dbReference type="ARBA" id="ARBA00022777"/>
    </source>
</evidence>
<evidence type="ECO:0000313" key="8">
    <source>
        <dbReference type="Proteomes" id="UP001501757"/>
    </source>
</evidence>
<dbReference type="RefSeq" id="WP_343840398.1">
    <property type="nucleotide sequence ID" value="NZ_BAAAEI010000001.1"/>
</dbReference>
<keyword evidence="8" id="KW-1185">Reference proteome</keyword>
<dbReference type="InterPro" id="IPR011611">
    <property type="entry name" value="PfkB_dom"/>
</dbReference>
<dbReference type="EMBL" id="BAAAEI010000001">
    <property type="protein sequence ID" value="GAA0340311.1"/>
    <property type="molecule type" value="Genomic_DNA"/>
</dbReference>
<keyword evidence="5" id="KW-0067">ATP-binding</keyword>
<keyword evidence="2" id="KW-0808">Transferase</keyword>
<evidence type="ECO:0000256" key="1">
    <source>
        <dbReference type="ARBA" id="ARBA00010688"/>
    </source>
</evidence>
<evidence type="ECO:0000256" key="2">
    <source>
        <dbReference type="ARBA" id="ARBA00022679"/>
    </source>
</evidence>
<keyword evidence="4 7" id="KW-0418">Kinase</keyword>
<dbReference type="CDD" id="cd01167">
    <property type="entry name" value="bac_FRK"/>
    <property type="match status" value="1"/>
</dbReference>
<gene>
    <name evidence="7" type="ORF">GCM10009092_01010</name>
</gene>
<comment type="similarity">
    <text evidence="1">Belongs to the carbohydrate kinase PfkB family.</text>
</comment>
<dbReference type="SUPFAM" id="SSF53613">
    <property type="entry name" value="Ribokinase-like"/>
    <property type="match status" value="1"/>
</dbReference>
<name>A0ABP3G9S2_9ALTE</name>
<dbReference type="InterPro" id="IPR050306">
    <property type="entry name" value="PfkB_Carbo_kinase"/>
</dbReference>
<comment type="caution">
    <text evidence="7">The sequence shown here is derived from an EMBL/GenBank/DDBJ whole genome shotgun (WGS) entry which is preliminary data.</text>
</comment>